<organism evidence="2 3">
    <name type="scientific">Aquilegia coerulea</name>
    <name type="common">Rocky mountain columbine</name>
    <dbReference type="NCBI Taxonomy" id="218851"/>
    <lineage>
        <taxon>Eukaryota</taxon>
        <taxon>Viridiplantae</taxon>
        <taxon>Streptophyta</taxon>
        <taxon>Embryophyta</taxon>
        <taxon>Tracheophyta</taxon>
        <taxon>Spermatophyta</taxon>
        <taxon>Magnoliopsida</taxon>
        <taxon>Ranunculales</taxon>
        <taxon>Ranunculaceae</taxon>
        <taxon>Thalictroideae</taxon>
        <taxon>Aquilegia</taxon>
    </lineage>
</organism>
<comment type="similarity">
    <text evidence="1">Belongs to the Mo25 family.</text>
</comment>
<dbReference type="InterPro" id="IPR011989">
    <property type="entry name" value="ARM-like"/>
</dbReference>
<evidence type="ECO:0000256" key="1">
    <source>
        <dbReference type="ARBA" id="ARBA00011012"/>
    </source>
</evidence>
<sequence>MCTSLVQVGCGFEFRMPKNVMKGLFKSRSKSPSEIVHLTGELLRFIASSTFISGEAKREEKIMREVAKNLHELKHVLYGDSESQPVSQACAELTEEFFKENTMRLLISCLSKLNLEARNDATEVVTSLQRQRVRSRLVASDYMELNKDLIDLLIRGYEDQDLALHYGSMLRACIHHHQGIARYVFESGYMVKFFDYIKLPNFDVASNAWETFMDLMTTHNSTVAEFLSKNYEWFFTEYNKLLECPTYFWRRRALGLFGNMLTNSEVMKLYVNSKDNLMAVMKLLKDTNKKIQIEAFYVFRLFVGNERKPTDIMYILIANKSKLLQFFGDFKMDEEEEHFEEDKAEVVEEIKALKCVD</sequence>
<dbReference type="GO" id="GO:0043539">
    <property type="term" value="F:protein serine/threonine kinase activator activity"/>
    <property type="evidence" value="ECO:0007669"/>
    <property type="project" value="TreeGrafter"/>
</dbReference>
<dbReference type="GO" id="GO:0035556">
    <property type="term" value="P:intracellular signal transduction"/>
    <property type="evidence" value="ECO:0007669"/>
    <property type="project" value="TreeGrafter"/>
</dbReference>
<evidence type="ECO:0000313" key="2">
    <source>
        <dbReference type="EMBL" id="PIA32930.1"/>
    </source>
</evidence>
<name>A0A2G5CP20_AQUCA</name>
<dbReference type="PANTHER" id="PTHR10182">
    <property type="entry name" value="CALCIUM-BINDING PROTEIN 39-RELATED"/>
    <property type="match status" value="1"/>
</dbReference>
<dbReference type="Pfam" id="PF08569">
    <property type="entry name" value="Mo25"/>
    <property type="match status" value="1"/>
</dbReference>
<evidence type="ECO:0000313" key="3">
    <source>
        <dbReference type="Proteomes" id="UP000230069"/>
    </source>
</evidence>
<gene>
    <name evidence="2" type="ORF">AQUCO_04300113v1</name>
</gene>
<dbReference type="PANTHER" id="PTHR10182:SF12">
    <property type="entry name" value="OS07G0585100 PROTEIN"/>
    <property type="match status" value="1"/>
</dbReference>
<keyword evidence="3" id="KW-1185">Reference proteome</keyword>
<dbReference type="EMBL" id="KZ305060">
    <property type="protein sequence ID" value="PIA32930.1"/>
    <property type="molecule type" value="Genomic_DNA"/>
</dbReference>
<dbReference type="Proteomes" id="UP000230069">
    <property type="component" value="Unassembled WGS sequence"/>
</dbReference>
<dbReference type="AlphaFoldDB" id="A0A2G5CP20"/>
<dbReference type="OrthoDB" id="609103at2759"/>
<dbReference type="InterPro" id="IPR013878">
    <property type="entry name" value="Mo25"/>
</dbReference>
<evidence type="ECO:0008006" key="4">
    <source>
        <dbReference type="Google" id="ProtNLM"/>
    </source>
</evidence>
<dbReference type="STRING" id="218851.A0A2G5CP20"/>
<dbReference type="SUPFAM" id="SSF48371">
    <property type="entry name" value="ARM repeat"/>
    <property type="match status" value="1"/>
</dbReference>
<dbReference type="Gene3D" id="1.25.10.10">
    <property type="entry name" value="Leucine-rich Repeat Variant"/>
    <property type="match status" value="1"/>
</dbReference>
<dbReference type="InterPro" id="IPR016024">
    <property type="entry name" value="ARM-type_fold"/>
</dbReference>
<proteinExistence type="inferred from homology"/>
<accession>A0A2G5CP20</accession>
<reference evidence="2 3" key="1">
    <citation type="submission" date="2017-09" db="EMBL/GenBank/DDBJ databases">
        <title>WGS assembly of Aquilegia coerulea Goldsmith.</title>
        <authorList>
            <person name="Hodges S."/>
            <person name="Kramer E."/>
            <person name="Nordborg M."/>
            <person name="Tomkins J."/>
            <person name="Borevitz J."/>
            <person name="Derieg N."/>
            <person name="Yan J."/>
            <person name="Mihaltcheva S."/>
            <person name="Hayes R.D."/>
            <person name="Rokhsar D."/>
        </authorList>
    </citation>
    <scope>NUCLEOTIDE SEQUENCE [LARGE SCALE GENOMIC DNA]</scope>
    <source>
        <strain evidence="3">cv. Goldsmith</strain>
    </source>
</reference>
<dbReference type="InParanoid" id="A0A2G5CP20"/>
<protein>
    <recommendedName>
        <fullName evidence="4">MO25-like protein</fullName>
    </recommendedName>
</protein>